<name>A0A170Y4X1_TRIIF</name>
<organism evidence="6">
    <name type="scientific">Triatoma infestans</name>
    <name type="common">Assassin bug</name>
    <dbReference type="NCBI Taxonomy" id="30076"/>
    <lineage>
        <taxon>Eukaryota</taxon>
        <taxon>Metazoa</taxon>
        <taxon>Ecdysozoa</taxon>
        <taxon>Arthropoda</taxon>
        <taxon>Hexapoda</taxon>
        <taxon>Insecta</taxon>
        <taxon>Pterygota</taxon>
        <taxon>Neoptera</taxon>
        <taxon>Paraneoptera</taxon>
        <taxon>Hemiptera</taxon>
        <taxon>Heteroptera</taxon>
        <taxon>Panheteroptera</taxon>
        <taxon>Cimicomorpha</taxon>
        <taxon>Reduviidae</taxon>
        <taxon>Triatominae</taxon>
        <taxon>Triatoma</taxon>
    </lineage>
</organism>
<dbReference type="GO" id="GO:0003713">
    <property type="term" value="F:transcription coactivator activity"/>
    <property type="evidence" value="ECO:0007669"/>
    <property type="project" value="TreeGrafter"/>
</dbReference>
<keyword evidence="5" id="KW-0539">Nucleus</keyword>
<dbReference type="EMBL" id="GEMB01003661">
    <property type="protein sequence ID" value="JAR99557.1"/>
    <property type="molecule type" value="Transcribed_RNA"/>
</dbReference>
<dbReference type="InterPro" id="IPR009072">
    <property type="entry name" value="Histone-fold"/>
</dbReference>
<evidence type="ECO:0000256" key="5">
    <source>
        <dbReference type="ARBA" id="ARBA00023242"/>
    </source>
</evidence>
<comment type="subcellular location">
    <subcellularLocation>
        <location evidence="1">Nucleus</location>
    </subcellularLocation>
</comment>
<dbReference type="GO" id="GO:0000124">
    <property type="term" value="C:SAGA complex"/>
    <property type="evidence" value="ECO:0007669"/>
    <property type="project" value="TreeGrafter"/>
</dbReference>
<protein>
    <submittedName>
        <fullName evidence="6">Transcription initiation factor tfiid subunit 9</fullName>
    </submittedName>
</protein>
<dbReference type="GO" id="GO:0051123">
    <property type="term" value="P:RNA polymerase II preinitiation complex assembly"/>
    <property type="evidence" value="ECO:0007669"/>
    <property type="project" value="TreeGrafter"/>
</dbReference>
<keyword evidence="4" id="KW-0804">Transcription</keyword>
<dbReference type="GO" id="GO:0003743">
    <property type="term" value="F:translation initiation factor activity"/>
    <property type="evidence" value="ECO:0007669"/>
    <property type="project" value="UniProtKB-KW"/>
</dbReference>
<evidence type="ECO:0000256" key="3">
    <source>
        <dbReference type="ARBA" id="ARBA00023015"/>
    </source>
</evidence>
<dbReference type="PANTHER" id="PTHR48068:SF4">
    <property type="entry name" value="TATA-BOX BINDING PROTEIN ASSOCIATED FACTOR 9"/>
    <property type="match status" value="1"/>
</dbReference>
<feature type="non-terminal residue" evidence="6">
    <location>
        <position position="1"/>
    </location>
</feature>
<proteinExistence type="inferred from homology"/>
<reference evidence="6" key="1">
    <citation type="submission" date="2016-04" db="EMBL/GenBank/DDBJ databases">
        <authorList>
            <person name="Calderon-Fernandez G.M.Sr."/>
        </authorList>
    </citation>
    <scope>NUCLEOTIDE SEQUENCE</scope>
    <source>
        <strain evidence="6">Int1</strain>
        <tissue evidence="6">Integument</tissue>
    </source>
</reference>
<dbReference type="InterPro" id="IPR051431">
    <property type="entry name" value="TFIID_subunit_9"/>
</dbReference>
<comment type="similarity">
    <text evidence="2">Belongs to the TAF9 family.</text>
</comment>
<dbReference type="Gene3D" id="1.10.20.10">
    <property type="entry name" value="Histone, subunit A"/>
    <property type="match status" value="1"/>
</dbReference>
<dbReference type="Pfam" id="PF02291">
    <property type="entry name" value="TFIID-31kDa"/>
    <property type="match status" value="1"/>
</dbReference>
<dbReference type="CDD" id="cd07979">
    <property type="entry name" value="HFD_TAF9"/>
    <property type="match status" value="1"/>
</dbReference>
<evidence type="ECO:0000256" key="2">
    <source>
        <dbReference type="ARBA" id="ARBA00007646"/>
    </source>
</evidence>
<dbReference type="GO" id="GO:0046982">
    <property type="term" value="F:protein heterodimerization activity"/>
    <property type="evidence" value="ECO:0007669"/>
    <property type="project" value="InterPro"/>
</dbReference>
<dbReference type="InterPro" id="IPR003162">
    <property type="entry name" value="TFIID-31"/>
</dbReference>
<evidence type="ECO:0000256" key="4">
    <source>
        <dbReference type="ARBA" id="ARBA00023163"/>
    </source>
</evidence>
<dbReference type="PANTHER" id="PTHR48068">
    <property type="entry name" value="TAF9 RNA POLYMERASE II, TATA BOX-BINDING PROTEIN (TBP)-ASSOCIATED FACTOR"/>
    <property type="match status" value="1"/>
</dbReference>
<sequence>QNNARTRLKIFPHDALVIIEMLKDFDINDYEPGVISQILEFGQRYVLSVLEDARTCSEHAQKRTIDHDDLKLAVMMQLENKFTTPPPRDLMLEVARPTNHVPLPYIKPFGGLLLPPKRHSILSCFYKPWKKKLPEPPRLLNLYGPVYRKHFVRTGQHGGNVYITRDGRTYIRPAGGKAYQQLLQKRQQCMQQLPPRPRIYPSQQVPPLPFPYPKYMKPIVVYIKEEPVSPIPEIEGDLPPDYIEEDEA</sequence>
<dbReference type="GO" id="GO:0016251">
    <property type="term" value="F:RNA polymerase II general transcription initiation factor activity"/>
    <property type="evidence" value="ECO:0007669"/>
    <property type="project" value="TreeGrafter"/>
</dbReference>
<dbReference type="GO" id="GO:0005669">
    <property type="term" value="C:transcription factor TFIID complex"/>
    <property type="evidence" value="ECO:0007669"/>
    <property type="project" value="TreeGrafter"/>
</dbReference>
<keyword evidence="6" id="KW-0648">Protein biosynthesis</keyword>
<dbReference type="AlphaFoldDB" id="A0A170Y4X1"/>
<evidence type="ECO:0000313" key="6">
    <source>
        <dbReference type="EMBL" id="JAR99557.1"/>
    </source>
</evidence>
<dbReference type="SUPFAM" id="SSF47113">
    <property type="entry name" value="Histone-fold"/>
    <property type="match status" value="1"/>
</dbReference>
<evidence type="ECO:0000256" key="1">
    <source>
        <dbReference type="ARBA" id="ARBA00004123"/>
    </source>
</evidence>
<keyword evidence="3" id="KW-0805">Transcription regulation</keyword>
<keyword evidence="6" id="KW-0396">Initiation factor</keyword>
<accession>A0A170Y4X1</accession>
<reference evidence="6" key="2">
    <citation type="journal article" date="2017" name="J. Med. Entomol.">
        <title>Transcriptome Analysis of the Triatoma infestans (Hemiptera: Reduviidae) Integument.</title>
        <authorList>
            <person name="Calderon-Fernandez G.M."/>
            <person name="Moriconi D.E."/>
            <person name="Dulbecco A.B."/>
            <person name="Juarez M.P."/>
        </authorList>
    </citation>
    <scope>NUCLEOTIDE SEQUENCE</scope>
    <source>
        <strain evidence="6">Int1</strain>
        <tissue evidence="6">Integument</tissue>
    </source>
</reference>